<dbReference type="AlphaFoldDB" id="A0A133V4Z2"/>
<dbReference type="InterPro" id="IPR019288">
    <property type="entry name" value="3'-5'_exonuclease_PolB-like"/>
</dbReference>
<proteinExistence type="predicted"/>
<dbReference type="SUPFAM" id="SSF53098">
    <property type="entry name" value="Ribonuclease H-like"/>
    <property type="match status" value="1"/>
</dbReference>
<gene>
    <name evidence="2" type="ORF">AKJ44_02485</name>
</gene>
<sequence>MGSEKSYLTLDIETVPVIRDSSVQEYLEDKEYEIAAHPVFSKVMVVGTKENGREPKIFCGENEKEVLNNFWEYCSNGYRKKFDRIVTFNGYKFDIPFLNVRTLANGIPMSSTVRLNTNIWRMRESNHFDCMLALAQVNKFAWVKLEVACKQLGIEVPEIKSRIRTEDLIKCYERGDWETIREYNKTDLNLTEKLYNKIGY</sequence>
<organism evidence="2 3">
    <name type="scientific">candidate division MSBL1 archaeon SCGC-AAA261F17</name>
    <dbReference type="NCBI Taxonomy" id="1698274"/>
    <lineage>
        <taxon>Archaea</taxon>
        <taxon>Methanobacteriati</taxon>
        <taxon>Methanobacteriota</taxon>
        <taxon>candidate division MSBL1</taxon>
    </lineage>
</organism>
<reference evidence="2 3" key="1">
    <citation type="journal article" date="2016" name="Sci. Rep.">
        <title>Metabolic traits of an uncultured archaeal lineage -MSBL1- from brine pools of the Red Sea.</title>
        <authorList>
            <person name="Mwirichia R."/>
            <person name="Alam I."/>
            <person name="Rashid M."/>
            <person name="Vinu M."/>
            <person name="Ba-Alawi W."/>
            <person name="Anthony Kamau A."/>
            <person name="Kamanda Ngugi D."/>
            <person name="Goker M."/>
            <person name="Klenk H.P."/>
            <person name="Bajic V."/>
            <person name="Stingl U."/>
        </authorList>
    </citation>
    <scope>NUCLEOTIDE SEQUENCE [LARGE SCALE GENOMIC DNA]</scope>
    <source>
        <strain evidence="2">SCGC-AAA261F17</strain>
    </source>
</reference>
<feature type="domain" description="Predicted 3'-5' exonuclease PolB-like" evidence="1">
    <location>
        <begin position="61"/>
        <end position="192"/>
    </location>
</feature>
<evidence type="ECO:0000313" key="2">
    <source>
        <dbReference type="EMBL" id="KXB01491.1"/>
    </source>
</evidence>
<dbReference type="InterPro" id="IPR036397">
    <property type="entry name" value="RNaseH_sf"/>
</dbReference>
<name>A0A133V4Z2_9EURY</name>
<evidence type="ECO:0000259" key="1">
    <source>
        <dbReference type="Pfam" id="PF10108"/>
    </source>
</evidence>
<evidence type="ECO:0000313" key="3">
    <source>
        <dbReference type="Proteomes" id="UP000070035"/>
    </source>
</evidence>
<dbReference type="Proteomes" id="UP000070035">
    <property type="component" value="Unassembled WGS sequence"/>
</dbReference>
<dbReference type="GO" id="GO:0003676">
    <property type="term" value="F:nucleic acid binding"/>
    <property type="evidence" value="ECO:0007669"/>
    <property type="project" value="InterPro"/>
</dbReference>
<dbReference type="Pfam" id="PF10108">
    <property type="entry name" value="DNA_pol_B_exo2"/>
    <property type="match status" value="1"/>
</dbReference>
<protein>
    <recommendedName>
        <fullName evidence="1">Predicted 3'-5' exonuclease PolB-like domain-containing protein</fullName>
    </recommendedName>
</protein>
<dbReference type="Gene3D" id="3.30.420.10">
    <property type="entry name" value="Ribonuclease H-like superfamily/Ribonuclease H"/>
    <property type="match status" value="1"/>
</dbReference>
<accession>A0A133V4Z2</accession>
<keyword evidence="3" id="KW-1185">Reference proteome</keyword>
<comment type="caution">
    <text evidence="2">The sequence shown here is derived from an EMBL/GenBank/DDBJ whole genome shotgun (WGS) entry which is preliminary data.</text>
</comment>
<dbReference type="InterPro" id="IPR012337">
    <property type="entry name" value="RNaseH-like_sf"/>
</dbReference>
<dbReference type="EMBL" id="LHXY01000036">
    <property type="protein sequence ID" value="KXB01491.1"/>
    <property type="molecule type" value="Genomic_DNA"/>
</dbReference>